<reference evidence="2 4" key="3">
    <citation type="submission" date="2016-10" db="EMBL/GenBank/DDBJ databases">
        <authorList>
            <person name="Varghese N."/>
            <person name="Submissions S."/>
        </authorList>
    </citation>
    <scope>NUCLEOTIDE SEQUENCE [LARGE SCALE GENOMIC DNA]</scope>
    <source>
        <strain evidence="2 4">ATCC 33218</strain>
    </source>
</reference>
<proteinExistence type="predicted"/>
<protein>
    <submittedName>
        <fullName evidence="1">Uncharacterized protein</fullName>
    </submittedName>
</protein>
<reference evidence="1" key="2">
    <citation type="submission" date="2014-09" db="EMBL/GenBank/DDBJ databases">
        <authorList>
            <person name="GOMEZ-VALERO Laura"/>
        </authorList>
    </citation>
    <scope>NUCLEOTIDE SEQUENCE</scope>
    <source>
        <strain evidence="1">ATCC33218</strain>
    </source>
</reference>
<dbReference type="RefSeq" id="WP_045098527.1">
    <property type="nucleotide sequence ID" value="NZ_CP020614.1"/>
</dbReference>
<evidence type="ECO:0000313" key="1">
    <source>
        <dbReference type="EMBL" id="CEG60051.1"/>
    </source>
</evidence>
<dbReference type="KEGG" id="tmc:LMI_0727"/>
<dbReference type="EMBL" id="FMVN01000011">
    <property type="protein sequence ID" value="SCY62299.1"/>
    <property type="molecule type" value="Genomic_DNA"/>
</dbReference>
<dbReference type="Proteomes" id="UP000032414">
    <property type="component" value="Chromosome I"/>
</dbReference>
<reference evidence="3" key="1">
    <citation type="submission" date="2014-09" db="EMBL/GenBank/DDBJ databases">
        <authorList>
            <person name="Gomez-Valero L."/>
        </authorList>
    </citation>
    <scope>NUCLEOTIDE SEQUENCE [LARGE SCALE GENOMIC DNA]</scope>
    <source>
        <strain evidence="3">ATCC33218</strain>
    </source>
</reference>
<evidence type="ECO:0000313" key="3">
    <source>
        <dbReference type="Proteomes" id="UP000032414"/>
    </source>
</evidence>
<gene>
    <name evidence="1" type="ORF">LMI_0727</name>
    <name evidence="2" type="ORF">SAMN02982997_02284</name>
</gene>
<dbReference type="EMBL" id="LN614830">
    <property type="protein sequence ID" value="CEG60051.1"/>
    <property type="molecule type" value="Genomic_DNA"/>
</dbReference>
<evidence type="ECO:0000313" key="4">
    <source>
        <dbReference type="Proteomes" id="UP000182998"/>
    </source>
</evidence>
<organism evidence="1 3">
    <name type="scientific">Legionella micdadei</name>
    <name type="common">Tatlockia micdadei</name>
    <dbReference type="NCBI Taxonomy" id="451"/>
    <lineage>
        <taxon>Bacteria</taxon>
        <taxon>Pseudomonadati</taxon>
        <taxon>Pseudomonadota</taxon>
        <taxon>Gammaproteobacteria</taxon>
        <taxon>Legionellales</taxon>
        <taxon>Legionellaceae</taxon>
        <taxon>Legionella</taxon>
    </lineage>
</organism>
<accession>A0A098GEY2</accession>
<name>A0A098GEY2_LEGMI</name>
<keyword evidence="4" id="KW-1185">Reference proteome</keyword>
<dbReference type="HOGENOM" id="CLU_879786_0_0_6"/>
<evidence type="ECO:0000313" key="2">
    <source>
        <dbReference type="EMBL" id="SCY62299.1"/>
    </source>
</evidence>
<dbReference type="Proteomes" id="UP000182998">
    <property type="component" value="Unassembled WGS sequence"/>
</dbReference>
<dbReference type="PATRIC" id="fig|451.8.peg.2260"/>
<sequence length="316" mass="36039">MTQLSEKHQFVLSFIKDNVEFFAAPLWNQFLFKEWAKDVPLIAHFSQQMHEQDVIEDINEYQEALIGKGNCDRHNSLLYGSDARIIQLLKKSDKLVDFLYSFSEKESLCSIWDEYYGSHPQIVPQKKTITQSNSNLAISSSPSTSNATQKLVAQDFGLVQICRLFETNSGGLEFFSSIALVFDDEGHALSFRKALWDKFEQEKVYSINVAYSNFNKQVYPTQFIFRVIACANSDIAFQIRENELNSGDILLEELEKLIDLKGVSQHDTDYYGRIKNKAICNGGNLTKFSVLFQEPVLIKANVTVADPVNESREITP</sequence>
<dbReference type="AlphaFoldDB" id="A0A098GEY2"/>